<dbReference type="PANTHER" id="PTHR45649:SF7">
    <property type="entry name" value="CHOLINE TRANSPORT PROTEIN"/>
    <property type="match status" value="1"/>
</dbReference>
<evidence type="ECO:0000256" key="4">
    <source>
        <dbReference type="ARBA" id="ARBA00022989"/>
    </source>
</evidence>
<feature type="transmembrane region" description="Helical" evidence="7">
    <location>
        <begin position="129"/>
        <end position="154"/>
    </location>
</feature>
<feature type="transmembrane region" description="Helical" evidence="7">
    <location>
        <begin position="274"/>
        <end position="299"/>
    </location>
</feature>
<dbReference type="PIRSF" id="PIRSF006060">
    <property type="entry name" value="AA_transporter"/>
    <property type="match status" value="1"/>
</dbReference>
<feature type="transmembrane region" description="Helical" evidence="7">
    <location>
        <begin position="407"/>
        <end position="428"/>
    </location>
</feature>
<dbReference type="Proteomes" id="UP001456524">
    <property type="component" value="Unassembled WGS sequence"/>
</dbReference>
<name>A0ABR1XSV7_9PEZI</name>
<keyword evidence="2" id="KW-0813">Transport</keyword>
<feature type="transmembrane region" description="Helical" evidence="7">
    <location>
        <begin position="380"/>
        <end position="401"/>
    </location>
</feature>
<evidence type="ECO:0000256" key="5">
    <source>
        <dbReference type="ARBA" id="ARBA00023136"/>
    </source>
</evidence>
<dbReference type="Pfam" id="PF13520">
    <property type="entry name" value="AA_permease_2"/>
    <property type="match status" value="1"/>
</dbReference>
<organism evidence="8 9">
    <name type="scientific">Phyllosticta citrichinensis</name>
    <dbReference type="NCBI Taxonomy" id="1130410"/>
    <lineage>
        <taxon>Eukaryota</taxon>
        <taxon>Fungi</taxon>
        <taxon>Dikarya</taxon>
        <taxon>Ascomycota</taxon>
        <taxon>Pezizomycotina</taxon>
        <taxon>Dothideomycetes</taxon>
        <taxon>Dothideomycetes incertae sedis</taxon>
        <taxon>Botryosphaeriales</taxon>
        <taxon>Phyllostictaceae</taxon>
        <taxon>Phyllosticta</taxon>
    </lineage>
</organism>
<dbReference type="Gene3D" id="1.20.1740.10">
    <property type="entry name" value="Amino acid/polyamine transporter I"/>
    <property type="match status" value="1"/>
</dbReference>
<evidence type="ECO:0000256" key="2">
    <source>
        <dbReference type="ARBA" id="ARBA00022448"/>
    </source>
</evidence>
<comment type="subcellular location">
    <subcellularLocation>
        <location evidence="1">Membrane</location>
        <topology evidence="1">Multi-pass membrane protein</topology>
    </subcellularLocation>
</comment>
<accession>A0ABR1XSV7</accession>
<feature type="transmembrane region" description="Helical" evidence="7">
    <location>
        <begin position="326"/>
        <end position="349"/>
    </location>
</feature>
<feature type="transmembrane region" description="Helical" evidence="7">
    <location>
        <begin position="41"/>
        <end position="68"/>
    </location>
</feature>
<dbReference type="EMBL" id="JBBWUH010000005">
    <property type="protein sequence ID" value="KAK8166349.1"/>
    <property type="molecule type" value="Genomic_DNA"/>
</dbReference>
<sequence>MGEVKESPTARPPSFEKGSVLDVDAAKLAEMGYTQDMQRHFSVWSVLGVGFSVTNSWFGISAGLVTGINSGGPVLIIYGIIIICFVSICVGISLSELASAMLNSGGQYFWANELAPKKYANFASYLTGWFAWAGAMFTSASIALADATAIFGCWQLAHPDFEVKSWHVFVAYQAVNIFCFFFNCIGKIVPTVASVSLYTSLVSFFVLMVAVPAKAPTHQDAKFVFATFINNTGWSQNGIAFIVGLVNTNWAFACLDCATHLSEEVARPERMIPIAIMGTVAIGFVTSWFYAISMFFSIVGPFQDLVDTSTGVPILELFHAALGSKAGAIVLEAFIIATGIGCLIASHTWQSRLCWSFARDRGVPGHAYLSKVHPALDVPLNAHLLSCVIVAAVGCLYLGSYTAFNSMVAACIVLLYVSYAIPIVCLLVRGRDNVPHGPFWLGPIGLFSNFVLLAYTGFTLIMFSFPYSMPVAPSNMNYVCAVYGVIVAIIAADWLARGRRKYRGQEVRKGEVDMVVERVVGHTHHHGPETTSTSVAPKDANGTVA</sequence>
<gene>
    <name evidence="8" type="ORF">IWX90DRAFT_210543</name>
</gene>
<keyword evidence="5 7" id="KW-0472">Membrane</keyword>
<feature type="transmembrane region" description="Helical" evidence="7">
    <location>
        <begin position="166"/>
        <end position="189"/>
    </location>
</feature>
<evidence type="ECO:0000313" key="8">
    <source>
        <dbReference type="EMBL" id="KAK8166349.1"/>
    </source>
</evidence>
<evidence type="ECO:0000256" key="7">
    <source>
        <dbReference type="SAM" id="Phobius"/>
    </source>
</evidence>
<feature type="region of interest" description="Disordered" evidence="6">
    <location>
        <begin position="523"/>
        <end position="545"/>
    </location>
</feature>
<evidence type="ECO:0000256" key="1">
    <source>
        <dbReference type="ARBA" id="ARBA00004141"/>
    </source>
</evidence>
<reference evidence="8 9" key="1">
    <citation type="journal article" date="2022" name="G3 (Bethesda)">
        <title>Enemy or ally: a genomic approach to elucidate the lifestyle of Phyllosticta citrichinaensis.</title>
        <authorList>
            <person name="Buijs V.A."/>
            <person name="Groenewald J.Z."/>
            <person name="Haridas S."/>
            <person name="LaButti K.M."/>
            <person name="Lipzen A."/>
            <person name="Martin F.M."/>
            <person name="Barry K."/>
            <person name="Grigoriev I.V."/>
            <person name="Crous P.W."/>
            <person name="Seidl M.F."/>
        </authorList>
    </citation>
    <scope>NUCLEOTIDE SEQUENCE [LARGE SCALE GENOMIC DNA]</scope>
    <source>
        <strain evidence="8 9">CBS 129764</strain>
    </source>
</reference>
<keyword evidence="3 7" id="KW-0812">Transmembrane</keyword>
<evidence type="ECO:0000256" key="6">
    <source>
        <dbReference type="SAM" id="MobiDB-lite"/>
    </source>
</evidence>
<protein>
    <submittedName>
        <fullName evidence="8">Choline transport protein-like protein</fullName>
    </submittedName>
</protein>
<feature type="transmembrane region" description="Helical" evidence="7">
    <location>
        <begin position="75"/>
        <end position="94"/>
    </location>
</feature>
<keyword evidence="4 7" id="KW-1133">Transmembrane helix</keyword>
<evidence type="ECO:0000256" key="3">
    <source>
        <dbReference type="ARBA" id="ARBA00022692"/>
    </source>
</evidence>
<feature type="transmembrane region" description="Helical" evidence="7">
    <location>
        <begin position="476"/>
        <end position="496"/>
    </location>
</feature>
<comment type="caution">
    <text evidence="8">The sequence shown here is derived from an EMBL/GenBank/DDBJ whole genome shotgun (WGS) entry which is preliminary data.</text>
</comment>
<proteinExistence type="predicted"/>
<feature type="transmembrane region" description="Helical" evidence="7">
    <location>
        <begin position="195"/>
        <end position="213"/>
    </location>
</feature>
<dbReference type="PANTHER" id="PTHR45649">
    <property type="entry name" value="AMINO-ACID PERMEASE BAT1"/>
    <property type="match status" value="1"/>
</dbReference>
<dbReference type="InterPro" id="IPR002293">
    <property type="entry name" value="AA/rel_permease1"/>
</dbReference>
<keyword evidence="9" id="KW-1185">Reference proteome</keyword>
<feature type="transmembrane region" description="Helical" evidence="7">
    <location>
        <begin position="440"/>
        <end position="464"/>
    </location>
</feature>
<evidence type="ECO:0000313" key="9">
    <source>
        <dbReference type="Proteomes" id="UP001456524"/>
    </source>
</evidence>